<dbReference type="InterPro" id="IPR003615">
    <property type="entry name" value="HNH_nuc"/>
</dbReference>
<evidence type="ECO:0000259" key="1">
    <source>
        <dbReference type="Pfam" id="PF13391"/>
    </source>
</evidence>
<evidence type="ECO:0000313" key="3">
    <source>
        <dbReference type="EMBL" id="KAA8905660.1"/>
    </source>
</evidence>
<feature type="domain" description="HNH nuclease" evidence="1">
    <location>
        <begin position="116"/>
        <end position="192"/>
    </location>
</feature>
<organism evidence="3 4">
    <name type="scientific">Sphaerosporella brunnea</name>
    <dbReference type="NCBI Taxonomy" id="1250544"/>
    <lineage>
        <taxon>Eukaryota</taxon>
        <taxon>Fungi</taxon>
        <taxon>Dikarya</taxon>
        <taxon>Ascomycota</taxon>
        <taxon>Pezizomycotina</taxon>
        <taxon>Pezizomycetes</taxon>
        <taxon>Pezizales</taxon>
        <taxon>Pyronemataceae</taxon>
        <taxon>Sphaerosporella</taxon>
    </lineage>
</organism>
<feature type="domain" description="DUF7881" evidence="2">
    <location>
        <begin position="9"/>
        <end position="83"/>
    </location>
</feature>
<accession>A0A5J5EXA3</accession>
<evidence type="ECO:0000313" key="4">
    <source>
        <dbReference type="Proteomes" id="UP000326924"/>
    </source>
</evidence>
<dbReference type="InterPro" id="IPR057203">
    <property type="entry name" value="DUF7881"/>
</dbReference>
<reference evidence="3 4" key="1">
    <citation type="submission" date="2019-09" db="EMBL/GenBank/DDBJ databases">
        <title>Draft genome of the ectomycorrhizal ascomycete Sphaerosporella brunnea.</title>
        <authorList>
            <consortium name="DOE Joint Genome Institute"/>
            <person name="Benucci G.M."/>
            <person name="Marozzi G."/>
            <person name="Antonielli L."/>
            <person name="Sanchez S."/>
            <person name="Marco P."/>
            <person name="Wang X."/>
            <person name="Falini L.B."/>
            <person name="Barry K."/>
            <person name="Haridas S."/>
            <person name="Lipzen A."/>
            <person name="Labutti K."/>
            <person name="Grigoriev I.V."/>
            <person name="Murat C."/>
            <person name="Martin F."/>
            <person name="Albertini E."/>
            <person name="Donnini D."/>
            <person name="Bonito G."/>
        </authorList>
    </citation>
    <scope>NUCLEOTIDE SEQUENCE [LARGE SCALE GENOMIC DNA]</scope>
    <source>
        <strain evidence="3 4">Sb_GMNB300</strain>
    </source>
</reference>
<evidence type="ECO:0000259" key="2">
    <source>
        <dbReference type="Pfam" id="PF25324"/>
    </source>
</evidence>
<dbReference type="Proteomes" id="UP000326924">
    <property type="component" value="Unassembled WGS sequence"/>
</dbReference>
<keyword evidence="3" id="KW-0540">Nuclease</keyword>
<name>A0A5J5EXA3_9PEZI</name>
<comment type="caution">
    <text evidence="3">The sequence shown here is derived from an EMBL/GenBank/DDBJ whole genome shotgun (WGS) entry which is preliminary data.</text>
</comment>
<dbReference type="InParanoid" id="A0A5J5EXA3"/>
<dbReference type="Pfam" id="PF13391">
    <property type="entry name" value="HNH_2"/>
    <property type="match status" value="1"/>
</dbReference>
<dbReference type="EMBL" id="VXIS01000097">
    <property type="protein sequence ID" value="KAA8905660.1"/>
    <property type="molecule type" value="Genomic_DNA"/>
</dbReference>
<dbReference type="OrthoDB" id="2142759at2759"/>
<protein>
    <submittedName>
        <fullName evidence="3">HNH endonuclease-domain-containing protein</fullName>
    </submittedName>
</protein>
<keyword evidence="4" id="KW-1185">Reference proteome</keyword>
<dbReference type="GO" id="GO:0004519">
    <property type="term" value="F:endonuclease activity"/>
    <property type="evidence" value="ECO:0007669"/>
    <property type="project" value="UniProtKB-KW"/>
</dbReference>
<dbReference type="Pfam" id="PF25324">
    <property type="entry name" value="DUF7881"/>
    <property type="match status" value="1"/>
</dbReference>
<gene>
    <name evidence="3" type="ORF">FN846DRAFT_778813</name>
</gene>
<keyword evidence="3" id="KW-0255">Endonuclease</keyword>
<keyword evidence="3" id="KW-0378">Hydrolase</keyword>
<sequence>MSGHRSHFRNVRFFDEANPDVVLGGLIQNGSITEKNFLVMLDIVLVTTAPFRVSAKDTGRVVSAVDTRLDVGDYMVSCEGEIQVSDEPWAHRIVSHSESGRENGFRNGIRARDGKCVISGRVHRNPYIWASFEAAHIFPLEKERLWRQFNYGRWITDMDDTVGVSKINSVQNGFLLSGHIHTLFDQYLISVNPDVSSFSRFDNYKIIEFGIDTVDVDGRTLDPVCRDPEDPHRVSDQLLRWHFRQSVLANMRGAGEPVFENDFPPGTDMMAEIREGPLAQERFELELSYRLREVV</sequence>
<dbReference type="AlphaFoldDB" id="A0A5J5EXA3"/>
<proteinExistence type="predicted"/>